<evidence type="ECO:0000313" key="2">
    <source>
        <dbReference type="Proteomes" id="UP000324550"/>
    </source>
</evidence>
<name>A0A5D0G678_9FLAO</name>
<organism evidence="1 2">
    <name type="scientific">Formosa maritima</name>
    <dbReference type="NCBI Taxonomy" id="2592046"/>
    <lineage>
        <taxon>Bacteria</taxon>
        <taxon>Pseudomonadati</taxon>
        <taxon>Bacteroidota</taxon>
        <taxon>Flavobacteriia</taxon>
        <taxon>Flavobacteriales</taxon>
        <taxon>Flavobacteriaceae</taxon>
        <taxon>Formosa</taxon>
    </lineage>
</organism>
<dbReference type="AlphaFoldDB" id="A0A5D0G678"/>
<gene>
    <name evidence="1" type="ORF">FVF61_09400</name>
</gene>
<accession>A0A5D0G678</accession>
<evidence type="ECO:0000313" key="1">
    <source>
        <dbReference type="EMBL" id="TYA53819.1"/>
    </source>
</evidence>
<dbReference type="RefSeq" id="WP_148455636.1">
    <property type="nucleotide sequence ID" value="NZ_VSFC01000050.1"/>
</dbReference>
<dbReference type="Proteomes" id="UP000324550">
    <property type="component" value="Unassembled WGS sequence"/>
</dbReference>
<keyword evidence="2" id="KW-1185">Reference proteome</keyword>
<proteinExistence type="predicted"/>
<dbReference type="OrthoDB" id="1138655at2"/>
<dbReference type="EMBL" id="VSFC01000050">
    <property type="protein sequence ID" value="TYA53819.1"/>
    <property type="molecule type" value="Genomic_DNA"/>
</dbReference>
<sequence>MSKLNLKITFIALSLTLFNCKKESTEFENFKFANEENILICENLDTKLYVEALLSFEDDIALYYDEKNKNIRRAHSFYFRDAIANRAKYEEFVSPHTMEVFESLKQDKYLWNEDNSINYNADIFTCLSSNFKVEGLQTTFNALVSTNSMSPELFGAPLKAHVKNAHEDRYMATYIALDLFYAKLFNVDPATITERTGSTLNNKIKNLPAINAAKVNQENAVKIEQKESQE</sequence>
<comment type="caution">
    <text evidence="1">The sequence shown here is derived from an EMBL/GenBank/DDBJ whole genome shotgun (WGS) entry which is preliminary data.</text>
</comment>
<reference evidence="1 2" key="1">
    <citation type="submission" date="2019-08" db="EMBL/GenBank/DDBJ databases">
        <title>Formosa sediminis sp. nov., isolated from marine sediment.</title>
        <authorList>
            <person name="Cao W.R."/>
        </authorList>
    </citation>
    <scope>NUCLEOTIDE SEQUENCE [LARGE SCALE GENOMIC DNA]</scope>
    <source>
        <strain evidence="1 2">1494</strain>
    </source>
</reference>
<protein>
    <submittedName>
        <fullName evidence="1">Uncharacterized protein</fullName>
    </submittedName>
</protein>